<reference evidence="5" key="1">
    <citation type="submission" date="2023-09" db="EMBL/GenBank/DDBJ databases">
        <title>Undibacterium sp. 20NA77.5 isolated from freshwater.</title>
        <authorList>
            <person name="Le V."/>
            <person name="Ko S.-R."/>
            <person name="Ahn C.-Y."/>
            <person name="Oh H.-M."/>
        </authorList>
    </citation>
    <scope>NUCLEOTIDE SEQUENCE</scope>
    <source>
        <strain evidence="5">20NA77.5</strain>
    </source>
</reference>
<organism evidence="5 6">
    <name type="scientific">Undibacterium cyanobacteriorum</name>
    <dbReference type="NCBI Taxonomy" id="3073561"/>
    <lineage>
        <taxon>Bacteria</taxon>
        <taxon>Pseudomonadati</taxon>
        <taxon>Pseudomonadota</taxon>
        <taxon>Betaproteobacteria</taxon>
        <taxon>Burkholderiales</taxon>
        <taxon>Oxalobacteraceae</taxon>
        <taxon>Undibacterium</taxon>
    </lineage>
</organism>
<evidence type="ECO:0000256" key="3">
    <source>
        <dbReference type="SAM" id="SignalP"/>
    </source>
</evidence>
<keyword evidence="2" id="KW-0175">Coiled coil</keyword>
<feature type="repeat" description="TPR" evidence="1">
    <location>
        <begin position="782"/>
        <end position="815"/>
    </location>
</feature>
<evidence type="ECO:0000313" key="5">
    <source>
        <dbReference type="EMBL" id="WMW81581.1"/>
    </source>
</evidence>
<evidence type="ECO:0000259" key="4">
    <source>
        <dbReference type="PROSITE" id="PS51468"/>
    </source>
</evidence>
<dbReference type="PANTHER" id="PTHR45737">
    <property type="entry name" value="VON WILLEBRAND FACTOR A DOMAIN-CONTAINING PROTEIN 5A"/>
    <property type="match status" value="1"/>
</dbReference>
<dbReference type="Gene3D" id="1.25.40.10">
    <property type="entry name" value="Tetratricopeptide repeat domain"/>
    <property type="match status" value="1"/>
</dbReference>
<dbReference type="Gene3D" id="2.60.120.380">
    <property type="match status" value="1"/>
</dbReference>
<dbReference type="InterPro" id="IPR011990">
    <property type="entry name" value="TPR-like_helical_dom_sf"/>
</dbReference>
<dbReference type="Pfam" id="PF08487">
    <property type="entry name" value="VIT"/>
    <property type="match status" value="1"/>
</dbReference>
<dbReference type="PROSITE" id="PS51468">
    <property type="entry name" value="VIT"/>
    <property type="match status" value="1"/>
</dbReference>
<dbReference type="PROSITE" id="PS50005">
    <property type="entry name" value="TPR"/>
    <property type="match status" value="1"/>
</dbReference>
<keyword evidence="3" id="KW-0732">Signal</keyword>
<dbReference type="PANTHER" id="PTHR45737:SF6">
    <property type="entry name" value="VON WILLEBRAND FACTOR A DOMAIN-CONTAINING PROTEIN 5A"/>
    <property type="match status" value="1"/>
</dbReference>
<evidence type="ECO:0000313" key="6">
    <source>
        <dbReference type="Proteomes" id="UP001181355"/>
    </source>
</evidence>
<dbReference type="InterPro" id="IPR019220">
    <property type="entry name" value="DUF2135"/>
</dbReference>
<dbReference type="RefSeq" id="WP_309483060.1">
    <property type="nucleotide sequence ID" value="NZ_CP133720.1"/>
</dbReference>
<name>A0ABY9RNK7_9BURK</name>
<protein>
    <submittedName>
        <fullName evidence="5">VIT domain-containing protein</fullName>
    </submittedName>
</protein>
<dbReference type="InterPro" id="IPR013694">
    <property type="entry name" value="VIT"/>
</dbReference>
<feature type="domain" description="VIT" evidence="4">
    <location>
        <begin position="35"/>
        <end position="163"/>
    </location>
</feature>
<accession>A0ABY9RNK7</accession>
<evidence type="ECO:0000256" key="1">
    <source>
        <dbReference type="PROSITE-ProRule" id="PRU00339"/>
    </source>
</evidence>
<dbReference type="EMBL" id="CP133720">
    <property type="protein sequence ID" value="WMW81581.1"/>
    <property type="molecule type" value="Genomic_DNA"/>
</dbReference>
<dbReference type="SUPFAM" id="SSF48452">
    <property type="entry name" value="TPR-like"/>
    <property type="match status" value="1"/>
</dbReference>
<evidence type="ECO:0000256" key="2">
    <source>
        <dbReference type="SAM" id="Coils"/>
    </source>
</evidence>
<proteinExistence type="predicted"/>
<feature type="signal peptide" evidence="3">
    <location>
        <begin position="1"/>
        <end position="25"/>
    </location>
</feature>
<keyword evidence="6" id="KW-1185">Reference proteome</keyword>
<dbReference type="InterPro" id="IPR019734">
    <property type="entry name" value="TPR_rpt"/>
</dbReference>
<feature type="coiled-coil region" evidence="2">
    <location>
        <begin position="597"/>
        <end position="624"/>
    </location>
</feature>
<dbReference type="Pfam" id="PF09906">
    <property type="entry name" value="DUF2135"/>
    <property type="match status" value="1"/>
</dbReference>
<feature type="chain" id="PRO_5047392016" evidence="3">
    <location>
        <begin position="26"/>
        <end position="1018"/>
    </location>
</feature>
<keyword evidence="1" id="KW-0802">TPR repeat</keyword>
<gene>
    <name evidence="5" type="ORF">RF679_04680</name>
</gene>
<dbReference type="Proteomes" id="UP001181355">
    <property type="component" value="Chromosome"/>
</dbReference>
<sequence length="1018" mass="114771">MKSPIYKRLFASLLLITASFQTATAYSQTTPSGALLETSIDNLRGERAIQLKQTTIKSAVAGSIAETTIDLVFYNPNNRVLEGNLQFPLADNQKIIGFALDIGGKMRDAVPVEKAKGRQVFEEIVRRGVDPALLEMTQGNNFKLRVYPIPARGTRTVQLRIMQNLDRVRHQWEFPLALGFADASEKTQVSIHLRGINDQPEVKFGARQINYEKALDGYKLEFSTQSLGKNSRIITSFPQPLKAQTYLQEFQGESYFLAEVPLKSERKSRSLPSKIGLLWDSSNSATQRHIEAELDLLHHYFKAVGNAEVHLQRLRDRPEAIEIFTITNGNWSKLRKALETTVYDGASAIADWKVEADIGEYLLVSDGLMNYGPKQFPQLSKQQKLFAINSAQSADTNRLSALAERQHGRLIQVDINNVSNASKLLLTDANSVVEALGTHLSDIELESMVPDGDVLRVAGKLKAKQAELSLDLKLNGKPQKINLAINNNAPQHPLAAFLWANYRLRKLEGDREMQKAEIRRLGKKFAIPNSETSLIVLENLSDYLQYDIAPPVELLDEFNRLKSDAYRQRQDSQRHQTEALVTQFQEKIKWWETDFQKLLAKKKEEELRRKEEALKAEALRREEDRKAAIQLSKVSAKPDSSGTKQVALEMRAAPPRPVAPEMPKSVTITGARVRYAEVMNSNSYQTVSTLNRESATMDAVASNENNSASISLKKWVPDARYIKRLTAAEKDKIYTIYLDEKPSYQNSSAFFLDAADILKEKGQSELAMRVLSNLLEMDLENRHILRLLGYRLMELGAYHQAVQVFEKVVPLAEEEPQSYRDLGLALAADKQYQAAINQLQQVIHGNWNGRFQEIKLITLAEINALIVEAKNSGVQVDTSSIDPRLIRNLPLDIRVVMSWDADASDMDLWVKDPSGEECSFNHTRTSLGGRISYDVTQGYGPEEFSLRKAMPGKYQIYANFYGNRQQIVAGATTVQLKLISHFGSEKAKEKLITVRLKDQGGRVFIGEFEFMPEEPVKK</sequence>